<dbReference type="Pfam" id="PF13785">
    <property type="entry name" value="DUF4178"/>
    <property type="match status" value="2"/>
</dbReference>
<keyword evidence="4" id="KW-1185">Reference proteome</keyword>
<gene>
    <name evidence="3" type="ORF">Pla100_34580</name>
</gene>
<keyword evidence="1" id="KW-0812">Transmembrane</keyword>
<keyword evidence="1" id="KW-1133">Transmembrane helix</keyword>
<evidence type="ECO:0000259" key="2">
    <source>
        <dbReference type="Pfam" id="PF13785"/>
    </source>
</evidence>
<feature type="domain" description="DUF4178" evidence="2">
    <location>
        <begin position="290"/>
        <end position="427"/>
    </location>
</feature>
<dbReference type="AlphaFoldDB" id="A0A5C6A6A2"/>
<feature type="transmembrane region" description="Helical" evidence="1">
    <location>
        <begin position="461"/>
        <end position="483"/>
    </location>
</feature>
<evidence type="ECO:0000313" key="4">
    <source>
        <dbReference type="Proteomes" id="UP000316213"/>
    </source>
</evidence>
<dbReference type="EMBL" id="SJPM01000007">
    <property type="protein sequence ID" value="TWT94887.1"/>
    <property type="molecule type" value="Genomic_DNA"/>
</dbReference>
<organism evidence="3 4">
    <name type="scientific">Neorhodopirellula pilleata</name>
    <dbReference type="NCBI Taxonomy" id="2714738"/>
    <lineage>
        <taxon>Bacteria</taxon>
        <taxon>Pseudomonadati</taxon>
        <taxon>Planctomycetota</taxon>
        <taxon>Planctomycetia</taxon>
        <taxon>Pirellulales</taxon>
        <taxon>Pirellulaceae</taxon>
        <taxon>Neorhodopirellula</taxon>
    </lineage>
</organism>
<name>A0A5C6A6A2_9BACT</name>
<evidence type="ECO:0000313" key="3">
    <source>
        <dbReference type="EMBL" id="TWT94887.1"/>
    </source>
</evidence>
<protein>
    <recommendedName>
        <fullName evidence="2">DUF4178 domain-containing protein</fullName>
    </recommendedName>
</protein>
<reference evidence="3 4" key="1">
    <citation type="submission" date="2019-02" db="EMBL/GenBank/DDBJ databases">
        <title>Deep-cultivation of Planctomycetes and their phenomic and genomic characterization uncovers novel biology.</title>
        <authorList>
            <person name="Wiegand S."/>
            <person name="Jogler M."/>
            <person name="Boedeker C."/>
            <person name="Pinto D."/>
            <person name="Vollmers J."/>
            <person name="Rivas-Marin E."/>
            <person name="Kohn T."/>
            <person name="Peeters S.H."/>
            <person name="Heuer A."/>
            <person name="Rast P."/>
            <person name="Oberbeckmann S."/>
            <person name="Bunk B."/>
            <person name="Jeske O."/>
            <person name="Meyerdierks A."/>
            <person name="Storesund J.E."/>
            <person name="Kallscheuer N."/>
            <person name="Luecker S."/>
            <person name="Lage O.M."/>
            <person name="Pohl T."/>
            <person name="Merkel B.J."/>
            <person name="Hornburger P."/>
            <person name="Mueller R.-W."/>
            <person name="Bruemmer F."/>
            <person name="Labrenz M."/>
            <person name="Spormann A.M."/>
            <person name="Op Den Camp H."/>
            <person name="Overmann J."/>
            <person name="Amann R."/>
            <person name="Jetten M.S.M."/>
            <person name="Mascher T."/>
            <person name="Medema M.H."/>
            <person name="Devos D.P."/>
            <person name="Kaster A.-K."/>
            <person name="Ovreas L."/>
            <person name="Rohde M."/>
            <person name="Galperin M.Y."/>
            <person name="Jogler C."/>
        </authorList>
    </citation>
    <scope>NUCLEOTIDE SEQUENCE [LARGE SCALE GENOMIC DNA]</scope>
    <source>
        <strain evidence="3 4">Pla100</strain>
    </source>
</reference>
<keyword evidence="1" id="KW-0472">Membrane</keyword>
<dbReference type="Proteomes" id="UP000316213">
    <property type="component" value="Unassembled WGS sequence"/>
</dbReference>
<evidence type="ECO:0000256" key="1">
    <source>
        <dbReference type="SAM" id="Phobius"/>
    </source>
</evidence>
<sequence>MKGARSLKKHGGPCPNCAAPVEFRFGGTLVTICEFCNSAVARDDQDLKLIGKVAQLVQTQSLVQIGSTGSFRGKPFEVIGRVQYQHAAGGVWDEWYLRFPGDKMAWLAEAQGQIHLTFPRQIRKRTPVPDFEDLSVGQRIQYGENDLTVVEKGVAKAGSAQGEIPWAFQPNADHIYADLIGHGGWFATFEYEPSGNEIVAHQASVGRIVQPDELGIESTGWATAEQSDVVQVAILALNCPHCGGPIDLRLPDESQRVGCPNCGSLLDVNDGKLKVLLSNDQRDVHPVIPLGAVGKLRGKDFTVIGFMERYALYQRDVFPWTEYLLYNPDDGFRWLVCNDKHWSFVEKISPHGLEPSLDQIRYDGKSFRVYDRGTAYVRSVRGEFYWKVVQGEKATTADFICPPQMISFERSGVGKTSEINVSLGTYMTVDEIEKAFNLSDLRRPWGVGVIQPAMKFPVGIFLTWVVFFVFIVFVHGVAGSMVGPGKWLTKAPDEGILVLAVIGISVVPALMLLLKYNHEVTRWKDSDYSPYASES</sequence>
<feature type="transmembrane region" description="Helical" evidence="1">
    <location>
        <begin position="495"/>
        <end position="514"/>
    </location>
</feature>
<dbReference type="InterPro" id="IPR025235">
    <property type="entry name" value="DUF4178"/>
</dbReference>
<dbReference type="Gene3D" id="2.20.28.160">
    <property type="match status" value="1"/>
</dbReference>
<comment type="caution">
    <text evidence="3">The sequence shown here is derived from an EMBL/GenBank/DDBJ whole genome shotgun (WGS) entry which is preliminary data.</text>
</comment>
<accession>A0A5C6A6A2</accession>
<proteinExistence type="predicted"/>
<feature type="domain" description="DUF4178" evidence="2">
    <location>
        <begin position="64"/>
        <end position="198"/>
    </location>
</feature>